<accession>A0ABZ0IDT0</accession>
<evidence type="ECO:0000256" key="4">
    <source>
        <dbReference type="ARBA" id="ARBA00022982"/>
    </source>
</evidence>
<gene>
    <name evidence="8" type="ORF">R0137_01205</name>
</gene>
<dbReference type="PROSITE" id="PS51007">
    <property type="entry name" value="CYTC"/>
    <property type="match status" value="2"/>
</dbReference>
<dbReference type="Proteomes" id="UP001626549">
    <property type="component" value="Chromosome"/>
</dbReference>
<keyword evidence="1" id="KW-0813">Transport</keyword>
<evidence type="ECO:0000259" key="7">
    <source>
        <dbReference type="PROSITE" id="PS51007"/>
    </source>
</evidence>
<dbReference type="InterPro" id="IPR051459">
    <property type="entry name" value="Cytochrome_c-type_DH"/>
</dbReference>
<keyword evidence="3 6" id="KW-0479">Metal-binding</keyword>
<dbReference type="Gene3D" id="1.10.760.10">
    <property type="entry name" value="Cytochrome c-like domain"/>
    <property type="match status" value="2"/>
</dbReference>
<dbReference type="RefSeq" id="WP_407327913.1">
    <property type="nucleotide sequence ID" value="NZ_CP136865.1"/>
</dbReference>
<dbReference type="PANTHER" id="PTHR35008:SF8">
    <property type="entry name" value="ALCOHOL DEHYDROGENASE CYTOCHROME C SUBUNIT"/>
    <property type="match status" value="1"/>
</dbReference>
<evidence type="ECO:0000256" key="1">
    <source>
        <dbReference type="ARBA" id="ARBA00022448"/>
    </source>
</evidence>
<reference evidence="8 9" key="1">
    <citation type="submission" date="2023-10" db="EMBL/GenBank/DDBJ databases">
        <title>Two novel species belonging to the OM43/NOR5 clade.</title>
        <authorList>
            <person name="Park M."/>
        </authorList>
    </citation>
    <scope>NUCLEOTIDE SEQUENCE [LARGE SCALE GENOMIC DNA]</scope>
    <source>
        <strain evidence="8 9">IMCC45268</strain>
    </source>
</reference>
<dbReference type="PANTHER" id="PTHR35008">
    <property type="entry name" value="BLL4482 PROTEIN-RELATED"/>
    <property type="match status" value="1"/>
</dbReference>
<dbReference type="InterPro" id="IPR036909">
    <property type="entry name" value="Cyt_c-like_dom_sf"/>
</dbReference>
<dbReference type="PRINTS" id="PR00607">
    <property type="entry name" value="CYTCHROMECIE"/>
</dbReference>
<sequence>MPNLHNSIPVVGIVFGVLASIAVAPSLRADDSDRYGYGSPASAEQIAGWDIDVRPDGKGLPPGEGSVEDGEWLYEEKCALCHGSFGESVSGYPALAGGDGSLTDPRPKKTVGSYWRYTSTLWDYIHRAMPFTQPESLSDDEVYAITAYVLYLNDIVDYDFALTKDNLADVHLPNEDNFIPDQRPDTRNKRCMKRCKDPASVKVASEAAAYVPEGGPDALYSQVSGQEDGVVTTVTGGGVYERHCALCHAEGIGGAPMLGDSTAWAGRIEQGVETLYRHAIEGYTGEDGIMPPKGGFVNLADSEVNLAVDYIVEQSQ</sequence>
<keyword evidence="4" id="KW-0249">Electron transport</keyword>
<proteinExistence type="predicted"/>
<dbReference type="Pfam" id="PF13442">
    <property type="entry name" value="Cytochrome_CBB3"/>
    <property type="match status" value="1"/>
</dbReference>
<organism evidence="8 9">
    <name type="scientific">Congregibacter brevis</name>
    <dbReference type="NCBI Taxonomy" id="3081201"/>
    <lineage>
        <taxon>Bacteria</taxon>
        <taxon>Pseudomonadati</taxon>
        <taxon>Pseudomonadota</taxon>
        <taxon>Gammaproteobacteria</taxon>
        <taxon>Cellvibrionales</taxon>
        <taxon>Halieaceae</taxon>
        <taxon>Congregibacter</taxon>
    </lineage>
</organism>
<feature type="domain" description="Cytochrome c" evidence="7">
    <location>
        <begin position="231"/>
        <end position="315"/>
    </location>
</feature>
<keyword evidence="5 6" id="KW-0408">Iron</keyword>
<protein>
    <submittedName>
        <fullName evidence="8">C-type cytochrome</fullName>
    </submittedName>
</protein>
<dbReference type="InterPro" id="IPR009056">
    <property type="entry name" value="Cyt_c-like_dom"/>
</dbReference>
<dbReference type="EMBL" id="CP136865">
    <property type="protein sequence ID" value="WOJ97206.1"/>
    <property type="molecule type" value="Genomic_DNA"/>
</dbReference>
<dbReference type="Pfam" id="PF00034">
    <property type="entry name" value="Cytochrom_C"/>
    <property type="match status" value="1"/>
</dbReference>
<name>A0ABZ0IDT0_9GAMM</name>
<evidence type="ECO:0000313" key="9">
    <source>
        <dbReference type="Proteomes" id="UP001626549"/>
    </source>
</evidence>
<keyword evidence="9" id="KW-1185">Reference proteome</keyword>
<evidence type="ECO:0000256" key="2">
    <source>
        <dbReference type="ARBA" id="ARBA00022617"/>
    </source>
</evidence>
<dbReference type="InterPro" id="IPR002323">
    <property type="entry name" value="Cyt_CIE"/>
</dbReference>
<keyword evidence="2 6" id="KW-0349">Heme</keyword>
<evidence type="ECO:0000256" key="5">
    <source>
        <dbReference type="ARBA" id="ARBA00023004"/>
    </source>
</evidence>
<evidence type="ECO:0000256" key="6">
    <source>
        <dbReference type="PROSITE-ProRule" id="PRU00433"/>
    </source>
</evidence>
<evidence type="ECO:0000313" key="8">
    <source>
        <dbReference type="EMBL" id="WOJ97206.1"/>
    </source>
</evidence>
<feature type="domain" description="Cytochrome c" evidence="7">
    <location>
        <begin position="65"/>
        <end position="153"/>
    </location>
</feature>
<evidence type="ECO:0000256" key="3">
    <source>
        <dbReference type="ARBA" id="ARBA00022723"/>
    </source>
</evidence>
<dbReference type="SUPFAM" id="SSF46626">
    <property type="entry name" value="Cytochrome c"/>
    <property type="match status" value="2"/>
</dbReference>